<reference evidence="1" key="2">
    <citation type="journal article" date="2014" name="BMC Genomics">
        <title>A genomic perspective to assessing quality of mass-reared SIT flies used in Mediterranean fruit fly (Ceratitis capitata) eradication in California.</title>
        <authorList>
            <person name="Calla B."/>
            <person name="Hall B."/>
            <person name="Hou S."/>
            <person name="Geib S.M."/>
        </authorList>
    </citation>
    <scope>NUCLEOTIDE SEQUENCE</scope>
</reference>
<evidence type="ECO:0000313" key="1">
    <source>
        <dbReference type="EMBL" id="JAC06027.1"/>
    </source>
</evidence>
<dbReference type="AlphaFoldDB" id="W8CBG5"/>
<dbReference type="EMBL" id="GAMC01000529">
    <property type="protein sequence ID" value="JAC06027.1"/>
    <property type="molecule type" value="mRNA"/>
</dbReference>
<protein>
    <submittedName>
        <fullName evidence="1">Uncharacterized protein</fullName>
    </submittedName>
</protein>
<accession>W8CBG5</accession>
<sequence>MLSKFISCDKKEAEEVENEHYDDIESNDTSNMDYIYTENYQEDFEAIDKDADGSVSELPEYCSGVLHLKLNRICIKFYPDLKDEYTNNGVAPDDPYAVFQFPYVDKNRYLLTFQ</sequence>
<proteinExistence type="evidence at transcript level"/>
<name>W8CBG5_CERCA</name>
<reference evidence="1" key="1">
    <citation type="submission" date="2013-07" db="EMBL/GenBank/DDBJ databases">
        <authorList>
            <person name="Geib S."/>
        </authorList>
    </citation>
    <scope>NUCLEOTIDE SEQUENCE</scope>
</reference>
<organism evidence="1">
    <name type="scientific">Ceratitis capitata</name>
    <name type="common">Mediterranean fruit fly</name>
    <name type="synonym">Tephritis capitata</name>
    <dbReference type="NCBI Taxonomy" id="7213"/>
    <lineage>
        <taxon>Eukaryota</taxon>
        <taxon>Metazoa</taxon>
        <taxon>Ecdysozoa</taxon>
        <taxon>Arthropoda</taxon>
        <taxon>Hexapoda</taxon>
        <taxon>Insecta</taxon>
        <taxon>Pterygota</taxon>
        <taxon>Neoptera</taxon>
        <taxon>Endopterygota</taxon>
        <taxon>Diptera</taxon>
        <taxon>Brachycera</taxon>
        <taxon>Muscomorpha</taxon>
        <taxon>Tephritoidea</taxon>
        <taxon>Tephritidae</taxon>
        <taxon>Ceratitis</taxon>
        <taxon>Ceratitis</taxon>
    </lineage>
</organism>